<proteinExistence type="predicted"/>
<organism evidence="2">
    <name type="scientific">Guillardia theta (strain CCMP2712)</name>
    <name type="common">Cryptophyte</name>
    <dbReference type="NCBI Taxonomy" id="905079"/>
    <lineage>
        <taxon>Eukaryota</taxon>
        <taxon>Cryptophyceae</taxon>
        <taxon>Pyrenomonadales</taxon>
        <taxon>Geminigeraceae</taxon>
        <taxon>Guillardia</taxon>
    </lineage>
</organism>
<reference evidence="3" key="3">
    <citation type="submission" date="2016-03" db="UniProtKB">
        <authorList>
            <consortium name="EnsemblProtists"/>
        </authorList>
    </citation>
    <scope>IDENTIFICATION</scope>
</reference>
<protein>
    <submittedName>
        <fullName evidence="2 3">Uncharacterized protein</fullName>
    </submittedName>
</protein>
<dbReference type="PaxDb" id="55529-EKX53708"/>
<evidence type="ECO:0000313" key="4">
    <source>
        <dbReference type="Proteomes" id="UP000011087"/>
    </source>
</evidence>
<dbReference type="Proteomes" id="UP000011087">
    <property type="component" value="Unassembled WGS sequence"/>
</dbReference>
<dbReference type="KEGG" id="gtt:GUITHDRAFT_160905"/>
<dbReference type="EMBL" id="JH992969">
    <property type="protein sequence ID" value="EKX53708.1"/>
    <property type="molecule type" value="Genomic_DNA"/>
</dbReference>
<feature type="compositionally biased region" description="Basic and acidic residues" evidence="1">
    <location>
        <begin position="58"/>
        <end position="70"/>
    </location>
</feature>
<dbReference type="EnsemblProtists" id="EKX53708">
    <property type="protein sequence ID" value="EKX53708"/>
    <property type="gene ID" value="GUITHDRAFT_160905"/>
</dbReference>
<dbReference type="GeneID" id="17310527"/>
<sequence>MTSIGTEAMSNENESQRQIESSRTPDAREVDNSVGKRDRPAMAIYRPRQARVGGESSQKNEHDDQHKTDDQVGQVSRPSERIPEEDKALQETIFEMASNPDETSQQTDCSLLYDYESFRMDLTSSRVWEDQPKKKTYLELKPSSNSRCHWDPTWQLRAPDNGFFSFTAQPSEAHDARIVVHLSTQKGQLTTFYEVEVDTVKHSCKIRHVSNENLIETCENGPSNLQQASSSCRPPPQSFWIAYRHGTIAVGKGTRLVDSTILCNMRASVIERGIQAIGFSVPSDAKNISLSRIFFGKKLCRNVASLSHIRLIKANDSIFEEVINRKRTRNHFENLPSVITWNSNVGSRMFENELLRHIQEVVGCDNVAFRCKFPSWGWAIFSSCGAADKLQADLLGMREKGKFAQVQVMRCEEATREELLASGLPVTRDRPKATARVANRLISSALKGVMSGNNRRR</sequence>
<dbReference type="AlphaFoldDB" id="L1K010"/>
<name>L1K010_GUITC</name>
<keyword evidence="4" id="KW-1185">Reference proteome</keyword>
<reference evidence="2 4" key="1">
    <citation type="journal article" date="2012" name="Nature">
        <title>Algal genomes reveal evolutionary mosaicism and the fate of nucleomorphs.</title>
        <authorList>
            <consortium name="DOE Joint Genome Institute"/>
            <person name="Curtis B.A."/>
            <person name="Tanifuji G."/>
            <person name="Burki F."/>
            <person name="Gruber A."/>
            <person name="Irimia M."/>
            <person name="Maruyama S."/>
            <person name="Arias M.C."/>
            <person name="Ball S.G."/>
            <person name="Gile G.H."/>
            <person name="Hirakawa Y."/>
            <person name="Hopkins J.F."/>
            <person name="Kuo A."/>
            <person name="Rensing S.A."/>
            <person name="Schmutz J."/>
            <person name="Symeonidi A."/>
            <person name="Elias M."/>
            <person name="Eveleigh R.J."/>
            <person name="Herman E.K."/>
            <person name="Klute M.J."/>
            <person name="Nakayama T."/>
            <person name="Obornik M."/>
            <person name="Reyes-Prieto A."/>
            <person name="Armbrust E.V."/>
            <person name="Aves S.J."/>
            <person name="Beiko R.G."/>
            <person name="Coutinho P."/>
            <person name="Dacks J.B."/>
            <person name="Durnford D.G."/>
            <person name="Fast N.M."/>
            <person name="Green B.R."/>
            <person name="Grisdale C.J."/>
            <person name="Hempel F."/>
            <person name="Henrissat B."/>
            <person name="Hoppner M.P."/>
            <person name="Ishida K."/>
            <person name="Kim E."/>
            <person name="Koreny L."/>
            <person name="Kroth P.G."/>
            <person name="Liu Y."/>
            <person name="Malik S.B."/>
            <person name="Maier U.G."/>
            <person name="McRose D."/>
            <person name="Mock T."/>
            <person name="Neilson J.A."/>
            <person name="Onodera N.T."/>
            <person name="Poole A.M."/>
            <person name="Pritham E.J."/>
            <person name="Richards T.A."/>
            <person name="Rocap G."/>
            <person name="Roy S.W."/>
            <person name="Sarai C."/>
            <person name="Schaack S."/>
            <person name="Shirato S."/>
            <person name="Slamovits C.H."/>
            <person name="Spencer D.F."/>
            <person name="Suzuki S."/>
            <person name="Worden A.Z."/>
            <person name="Zauner S."/>
            <person name="Barry K."/>
            <person name="Bell C."/>
            <person name="Bharti A.K."/>
            <person name="Crow J.A."/>
            <person name="Grimwood J."/>
            <person name="Kramer R."/>
            <person name="Lindquist E."/>
            <person name="Lucas S."/>
            <person name="Salamov A."/>
            <person name="McFadden G.I."/>
            <person name="Lane C.E."/>
            <person name="Keeling P.J."/>
            <person name="Gray M.W."/>
            <person name="Grigoriev I.V."/>
            <person name="Archibald J.M."/>
        </authorList>
    </citation>
    <scope>NUCLEOTIDE SEQUENCE</scope>
    <source>
        <strain evidence="2 4">CCMP2712</strain>
    </source>
</reference>
<gene>
    <name evidence="2" type="ORF">GUITHDRAFT_160905</name>
</gene>
<evidence type="ECO:0000313" key="3">
    <source>
        <dbReference type="EnsemblProtists" id="EKX53708"/>
    </source>
</evidence>
<accession>L1K010</accession>
<reference evidence="4" key="2">
    <citation type="submission" date="2012-11" db="EMBL/GenBank/DDBJ databases">
        <authorList>
            <person name="Kuo A."/>
            <person name="Curtis B.A."/>
            <person name="Tanifuji G."/>
            <person name="Burki F."/>
            <person name="Gruber A."/>
            <person name="Irimia M."/>
            <person name="Maruyama S."/>
            <person name="Arias M.C."/>
            <person name="Ball S.G."/>
            <person name="Gile G.H."/>
            <person name="Hirakawa Y."/>
            <person name="Hopkins J.F."/>
            <person name="Rensing S.A."/>
            <person name="Schmutz J."/>
            <person name="Symeonidi A."/>
            <person name="Elias M."/>
            <person name="Eveleigh R.J."/>
            <person name="Herman E.K."/>
            <person name="Klute M.J."/>
            <person name="Nakayama T."/>
            <person name="Obornik M."/>
            <person name="Reyes-Prieto A."/>
            <person name="Armbrust E.V."/>
            <person name="Aves S.J."/>
            <person name="Beiko R.G."/>
            <person name="Coutinho P."/>
            <person name="Dacks J.B."/>
            <person name="Durnford D.G."/>
            <person name="Fast N.M."/>
            <person name="Green B.R."/>
            <person name="Grisdale C."/>
            <person name="Hempe F."/>
            <person name="Henrissat B."/>
            <person name="Hoppner M.P."/>
            <person name="Ishida K.-I."/>
            <person name="Kim E."/>
            <person name="Koreny L."/>
            <person name="Kroth P.G."/>
            <person name="Liu Y."/>
            <person name="Malik S.-B."/>
            <person name="Maier U.G."/>
            <person name="McRose D."/>
            <person name="Mock T."/>
            <person name="Neilson J.A."/>
            <person name="Onodera N.T."/>
            <person name="Poole A.M."/>
            <person name="Pritham E.J."/>
            <person name="Richards T.A."/>
            <person name="Rocap G."/>
            <person name="Roy S.W."/>
            <person name="Sarai C."/>
            <person name="Schaack S."/>
            <person name="Shirato S."/>
            <person name="Slamovits C.H."/>
            <person name="Spencer D.F."/>
            <person name="Suzuki S."/>
            <person name="Worden A.Z."/>
            <person name="Zauner S."/>
            <person name="Barry K."/>
            <person name="Bell C."/>
            <person name="Bharti A.K."/>
            <person name="Crow J.A."/>
            <person name="Grimwood J."/>
            <person name="Kramer R."/>
            <person name="Lindquist E."/>
            <person name="Lucas S."/>
            <person name="Salamov A."/>
            <person name="McFadden G.I."/>
            <person name="Lane C.E."/>
            <person name="Keeling P.J."/>
            <person name="Gray M.W."/>
            <person name="Grigoriev I.V."/>
            <person name="Archibald J.M."/>
        </authorList>
    </citation>
    <scope>NUCLEOTIDE SEQUENCE</scope>
    <source>
        <strain evidence="4">CCMP2712</strain>
    </source>
</reference>
<evidence type="ECO:0000256" key="1">
    <source>
        <dbReference type="SAM" id="MobiDB-lite"/>
    </source>
</evidence>
<evidence type="ECO:0000313" key="2">
    <source>
        <dbReference type="EMBL" id="EKX53708.1"/>
    </source>
</evidence>
<dbReference type="HOGENOM" id="CLU_599154_0_0_1"/>
<feature type="compositionally biased region" description="Basic and acidic residues" evidence="1">
    <location>
        <begin position="23"/>
        <end position="40"/>
    </location>
</feature>
<feature type="region of interest" description="Disordered" evidence="1">
    <location>
        <begin position="1"/>
        <end position="85"/>
    </location>
</feature>
<feature type="compositionally biased region" description="Polar residues" evidence="1">
    <location>
        <begin position="1"/>
        <end position="22"/>
    </location>
</feature>
<dbReference type="RefSeq" id="XP_005840688.1">
    <property type="nucleotide sequence ID" value="XM_005840631.1"/>
</dbReference>